<comment type="cofactor">
    <cofactor evidence="1">
        <name>[4Fe-4S] cluster</name>
        <dbReference type="ChEBI" id="CHEBI:49883"/>
    </cofactor>
</comment>
<feature type="domain" description="Radical SAM core" evidence="6">
    <location>
        <begin position="225"/>
        <end position="460"/>
    </location>
</feature>
<dbReference type="SFLD" id="SFLDG01082">
    <property type="entry name" value="B12-binding_domain_containing"/>
    <property type="match status" value="1"/>
</dbReference>
<evidence type="ECO:0000256" key="4">
    <source>
        <dbReference type="ARBA" id="ARBA00023004"/>
    </source>
</evidence>
<dbReference type="RefSeq" id="WP_197446860.1">
    <property type="nucleotide sequence ID" value="NZ_CP036426.1"/>
</dbReference>
<dbReference type="SFLD" id="SFLDS00029">
    <property type="entry name" value="Radical_SAM"/>
    <property type="match status" value="1"/>
</dbReference>
<dbReference type="SUPFAM" id="SSF102114">
    <property type="entry name" value="Radical SAM enzymes"/>
    <property type="match status" value="1"/>
</dbReference>
<evidence type="ECO:0000313" key="7">
    <source>
        <dbReference type="EMBL" id="QDV34187.1"/>
    </source>
</evidence>
<dbReference type="Proteomes" id="UP000317835">
    <property type="component" value="Chromosome"/>
</dbReference>
<dbReference type="InterPro" id="IPR023404">
    <property type="entry name" value="rSAM_horseshoe"/>
</dbReference>
<proteinExistence type="predicted"/>
<name>A0A518H019_9BACT</name>
<protein>
    <submittedName>
        <fullName evidence="7">Coproporphyrinogen III oxidase</fullName>
    </submittedName>
</protein>
<sequence>MIAEPTRVLVVDLNNFARYPTVAVGYLAALLRQAGIGVEVFSPLRFGVPGVAREPRETRARGLLRRLNYELEARPGPVATLARAARVRAPGESRRRARLLDRFERALDAGYDAVLVSTYLMYHPLCVAIGARCRDRGVPLLLGGSYFSQEEVGAAWLDVPGLVGLVGGEVEPHLADLVRAAAGGEDLARFPGVSTPGGGRGPACPPLRDLDRLPFPDYSDFPWDSYPDRIVPMITGRGCGWGACTFCSDVTSTVGRTFRSRSPGNVIEELAHQARRHDAELFTFVDLKLNSDLSVWEALLGRFQGAVPGGQWIGAVHVGARQPNGLGRRELEAARAAGMVRITTGLESGSQRVLDLMRKGADLGESGRFLRDASAAGLSVRVTMIHGFPGERAEDVVASALLLERHRRHIERVSLNRCQLTIGPPLLSRLRALPDGPSDVVDLRVDPRAAQASHRYLPADDPEYRRATRRLLDAVSAINRRPISPSARRFEGVM</sequence>
<keyword evidence="4" id="KW-0408">Iron</keyword>
<keyword evidence="5" id="KW-0411">Iron-sulfur</keyword>
<keyword evidence="8" id="KW-1185">Reference proteome</keyword>
<keyword evidence="2" id="KW-0949">S-adenosyl-L-methionine</keyword>
<organism evidence="7 8">
    <name type="scientific">Tautonia plasticadhaerens</name>
    <dbReference type="NCBI Taxonomy" id="2527974"/>
    <lineage>
        <taxon>Bacteria</taxon>
        <taxon>Pseudomonadati</taxon>
        <taxon>Planctomycetota</taxon>
        <taxon>Planctomycetia</taxon>
        <taxon>Isosphaerales</taxon>
        <taxon>Isosphaeraceae</taxon>
        <taxon>Tautonia</taxon>
    </lineage>
</organism>
<keyword evidence="3" id="KW-0479">Metal-binding</keyword>
<dbReference type="PANTHER" id="PTHR43409">
    <property type="entry name" value="ANAEROBIC MAGNESIUM-PROTOPORPHYRIN IX MONOMETHYL ESTER CYCLASE-RELATED"/>
    <property type="match status" value="1"/>
</dbReference>
<evidence type="ECO:0000313" key="8">
    <source>
        <dbReference type="Proteomes" id="UP000317835"/>
    </source>
</evidence>
<dbReference type="InterPro" id="IPR058240">
    <property type="entry name" value="rSAM_sf"/>
</dbReference>
<dbReference type="InterPro" id="IPR007197">
    <property type="entry name" value="rSAM"/>
</dbReference>
<evidence type="ECO:0000256" key="3">
    <source>
        <dbReference type="ARBA" id="ARBA00022723"/>
    </source>
</evidence>
<evidence type="ECO:0000256" key="1">
    <source>
        <dbReference type="ARBA" id="ARBA00001966"/>
    </source>
</evidence>
<dbReference type="GO" id="GO:0003824">
    <property type="term" value="F:catalytic activity"/>
    <property type="evidence" value="ECO:0007669"/>
    <property type="project" value="InterPro"/>
</dbReference>
<dbReference type="GO" id="GO:0051536">
    <property type="term" value="F:iron-sulfur cluster binding"/>
    <property type="evidence" value="ECO:0007669"/>
    <property type="project" value="UniProtKB-KW"/>
</dbReference>
<dbReference type="InterPro" id="IPR051198">
    <property type="entry name" value="BchE-like"/>
</dbReference>
<gene>
    <name evidence="7" type="ORF">ElP_20710</name>
</gene>
<evidence type="ECO:0000256" key="5">
    <source>
        <dbReference type="ARBA" id="ARBA00023014"/>
    </source>
</evidence>
<dbReference type="AlphaFoldDB" id="A0A518H019"/>
<dbReference type="EMBL" id="CP036426">
    <property type="protein sequence ID" value="QDV34187.1"/>
    <property type="molecule type" value="Genomic_DNA"/>
</dbReference>
<dbReference type="GO" id="GO:0046872">
    <property type="term" value="F:metal ion binding"/>
    <property type="evidence" value="ECO:0007669"/>
    <property type="project" value="UniProtKB-KW"/>
</dbReference>
<dbReference type="InterPro" id="IPR006638">
    <property type="entry name" value="Elp3/MiaA/NifB-like_rSAM"/>
</dbReference>
<dbReference type="KEGG" id="tpla:ElP_20710"/>
<evidence type="ECO:0000256" key="2">
    <source>
        <dbReference type="ARBA" id="ARBA00022691"/>
    </source>
</evidence>
<evidence type="ECO:0000259" key="6">
    <source>
        <dbReference type="PROSITE" id="PS51918"/>
    </source>
</evidence>
<dbReference type="Gene3D" id="3.80.30.20">
    <property type="entry name" value="tm_1862 like domain"/>
    <property type="match status" value="1"/>
</dbReference>
<accession>A0A518H019</accession>
<dbReference type="Pfam" id="PF04055">
    <property type="entry name" value="Radical_SAM"/>
    <property type="match status" value="1"/>
</dbReference>
<dbReference type="PROSITE" id="PS51918">
    <property type="entry name" value="RADICAL_SAM"/>
    <property type="match status" value="1"/>
</dbReference>
<dbReference type="SMART" id="SM00729">
    <property type="entry name" value="Elp3"/>
    <property type="match status" value="1"/>
</dbReference>
<reference evidence="7 8" key="1">
    <citation type="submission" date="2019-02" db="EMBL/GenBank/DDBJ databases">
        <title>Deep-cultivation of Planctomycetes and their phenomic and genomic characterization uncovers novel biology.</title>
        <authorList>
            <person name="Wiegand S."/>
            <person name="Jogler M."/>
            <person name="Boedeker C."/>
            <person name="Pinto D."/>
            <person name="Vollmers J."/>
            <person name="Rivas-Marin E."/>
            <person name="Kohn T."/>
            <person name="Peeters S.H."/>
            <person name="Heuer A."/>
            <person name="Rast P."/>
            <person name="Oberbeckmann S."/>
            <person name="Bunk B."/>
            <person name="Jeske O."/>
            <person name="Meyerdierks A."/>
            <person name="Storesund J.E."/>
            <person name="Kallscheuer N."/>
            <person name="Luecker S."/>
            <person name="Lage O.M."/>
            <person name="Pohl T."/>
            <person name="Merkel B.J."/>
            <person name="Hornburger P."/>
            <person name="Mueller R.-W."/>
            <person name="Bruemmer F."/>
            <person name="Labrenz M."/>
            <person name="Spormann A.M."/>
            <person name="Op den Camp H."/>
            <person name="Overmann J."/>
            <person name="Amann R."/>
            <person name="Jetten M.S.M."/>
            <person name="Mascher T."/>
            <person name="Medema M.H."/>
            <person name="Devos D.P."/>
            <person name="Kaster A.-K."/>
            <person name="Ovreas L."/>
            <person name="Rohde M."/>
            <person name="Galperin M.Y."/>
            <person name="Jogler C."/>
        </authorList>
    </citation>
    <scope>NUCLEOTIDE SEQUENCE [LARGE SCALE GENOMIC DNA]</scope>
    <source>
        <strain evidence="7 8">ElP</strain>
    </source>
</reference>